<dbReference type="EMBL" id="KN817535">
    <property type="protein sequence ID" value="KJA24713.1"/>
    <property type="molecule type" value="Genomic_DNA"/>
</dbReference>
<keyword evidence="4" id="KW-1185">Reference proteome</keyword>
<protein>
    <recommendedName>
        <fullName evidence="2">HAT C-terminal dimerisation domain-containing protein</fullName>
    </recommendedName>
</protein>
<dbReference type="InterPro" id="IPR008906">
    <property type="entry name" value="HATC_C_dom"/>
</dbReference>
<dbReference type="STRING" id="945553.A0A0D2MLL3"/>
<evidence type="ECO:0000256" key="1">
    <source>
        <dbReference type="SAM" id="MobiDB-lite"/>
    </source>
</evidence>
<feature type="domain" description="HAT C-terminal dimerisation" evidence="2">
    <location>
        <begin position="601"/>
        <end position="646"/>
    </location>
</feature>
<feature type="compositionally biased region" description="Low complexity" evidence="1">
    <location>
        <begin position="446"/>
        <end position="462"/>
    </location>
</feature>
<accession>A0A0D2MLL3</accession>
<evidence type="ECO:0000313" key="3">
    <source>
        <dbReference type="EMBL" id="KJA24713.1"/>
    </source>
</evidence>
<gene>
    <name evidence="3" type="ORF">HYPSUDRAFT_53524</name>
</gene>
<organism evidence="3 4">
    <name type="scientific">Hypholoma sublateritium (strain FD-334 SS-4)</name>
    <dbReference type="NCBI Taxonomy" id="945553"/>
    <lineage>
        <taxon>Eukaryota</taxon>
        <taxon>Fungi</taxon>
        <taxon>Dikarya</taxon>
        <taxon>Basidiomycota</taxon>
        <taxon>Agaricomycotina</taxon>
        <taxon>Agaricomycetes</taxon>
        <taxon>Agaricomycetidae</taxon>
        <taxon>Agaricales</taxon>
        <taxon>Agaricineae</taxon>
        <taxon>Strophariaceae</taxon>
        <taxon>Hypholoma</taxon>
    </lineage>
</organism>
<sequence length="660" mass="70773">MFVLDGHMARFRVESGGYIRGASDFRSSLVSARSRGPAVRICIPHRFASAFGRRGMTSTAGGAAYMRHQHRAVYRAQYASTTPRHEQRAARGEGTDRDHMIHLASTMRAKGAVPAPGVVRPTVAPRVRVAVARDDSVSARRTAAEGPVCAEASAGARYVRGICTRDEARLRRGGHCGLPKNRGAGGGVLRARDHRIHLSSTTRVTGDVSARGVVRQGYSLRVGAAPARIYAMSAPRTTGEGGGMRISERDARDLARDMGEGNEEKRQRRLQFGEEWRVSGVLRAREGALVKAGGKGGKGRRTATVGRASVYRGRYAYQCARALDVEQGRAPRAGRRVQSVVPTSYISDSSARGVGRTVRDICGVGTAHWCRGAGARRARYLRVRVQYRRGLRVWEGGKGDCVSAGRRAWEEAMEKVGGDCGLGKNVPEREGGLPQAGGQGGKGRPKLPLGHSHSAQSSAAEEGGARVAGGGGEEEEQANGHVMAAAGDRCTSVGYTGRRARRRTVGARRETRRGWAQNLKAPAGRPPAPAHAGAMRTSRVDHLLRRSAALPASGSHARLLLVPSEASQLTNTCAPGRRVAAGCRQRRPLAATCSHAPVWGACDIFSIPGSAVAVECVFWGGRDTISLRRASLQPDTVRVLMIVKQRLRLARIALEKYDEM</sequence>
<evidence type="ECO:0000259" key="2">
    <source>
        <dbReference type="Pfam" id="PF05699"/>
    </source>
</evidence>
<name>A0A0D2MLL3_HYPSF</name>
<reference evidence="4" key="1">
    <citation type="submission" date="2014-04" db="EMBL/GenBank/DDBJ databases">
        <title>Evolutionary Origins and Diversification of the Mycorrhizal Mutualists.</title>
        <authorList>
            <consortium name="DOE Joint Genome Institute"/>
            <consortium name="Mycorrhizal Genomics Consortium"/>
            <person name="Kohler A."/>
            <person name="Kuo A."/>
            <person name="Nagy L.G."/>
            <person name="Floudas D."/>
            <person name="Copeland A."/>
            <person name="Barry K.W."/>
            <person name="Cichocki N."/>
            <person name="Veneault-Fourrey C."/>
            <person name="LaButti K."/>
            <person name="Lindquist E.A."/>
            <person name="Lipzen A."/>
            <person name="Lundell T."/>
            <person name="Morin E."/>
            <person name="Murat C."/>
            <person name="Riley R."/>
            <person name="Ohm R."/>
            <person name="Sun H."/>
            <person name="Tunlid A."/>
            <person name="Henrissat B."/>
            <person name="Grigoriev I.V."/>
            <person name="Hibbett D.S."/>
            <person name="Martin F."/>
        </authorList>
    </citation>
    <scope>NUCLEOTIDE SEQUENCE [LARGE SCALE GENOMIC DNA]</scope>
    <source>
        <strain evidence="4">FD-334 SS-4</strain>
    </source>
</reference>
<evidence type="ECO:0000313" key="4">
    <source>
        <dbReference type="Proteomes" id="UP000054270"/>
    </source>
</evidence>
<proteinExistence type="predicted"/>
<feature type="region of interest" description="Disordered" evidence="1">
    <location>
        <begin position="419"/>
        <end position="479"/>
    </location>
</feature>
<dbReference type="Pfam" id="PF05699">
    <property type="entry name" value="Dimer_Tnp_hAT"/>
    <property type="match status" value="1"/>
</dbReference>
<dbReference type="OrthoDB" id="1607513at2759"/>
<dbReference type="Proteomes" id="UP000054270">
    <property type="component" value="Unassembled WGS sequence"/>
</dbReference>
<dbReference type="AlphaFoldDB" id="A0A0D2MLL3"/>
<dbReference type="GO" id="GO:0046983">
    <property type="term" value="F:protein dimerization activity"/>
    <property type="evidence" value="ECO:0007669"/>
    <property type="project" value="InterPro"/>
</dbReference>